<dbReference type="Gene3D" id="3.30.70.360">
    <property type="match status" value="1"/>
</dbReference>
<evidence type="ECO:0000313" key="7">
    <source>
        <dbReference type="Proteomes" id="UP001430647"/>
    </source>
</evidence>
<dbReference type="PANTHER" id="PTHR43270:SF4">
    <property type="entry name" value="CARNOSINE DIPEPTIDASE 2, ISOFORM A"/>
    <property type="match status" value="1"/>
</dbReference>
<keyword evidence="2" id="KW-0479">Metal-binding</keyword>
<dbReference type="GO" id="GO:0006508">
    <property type="term" value="P:proteolysis"/>
    <property type="evidence" value="ECO:0007669"/>
    <property type="project" value="UniProtKB-KW"/>
</dbReference>
<evidence type="ECO:0000256" key="1">
    <source>
        <dbReference type="ARBA" id="ARBA00022670"/>
    </source>
</evidence>
<proteinExistence type="predicted"/>
<accession>A0AAU8I3V4</accession>
<evidence type="ECO:0000313" key="5">
    <source>
        <dbReference type="EMBL" id="MCI2261351.1"/>
    </source>
</evidence>
<evidence type="ECO:0000256" key="2">
    <source>
        <dbReference type="ARBA" id="ARBA00022723"/>
    </source>
</evidence>
<dbReference type="GO" id="GO:0046872">
    <property type="term" value="F:metal ion binding"/>
    <property type="evidence" value="ECO:0007669"/>
    <property type="project" value="UniProtKB-KW"/>
</dbReference>
<dbReference type="InterPro" id="IPR002933">
    <property type="entry name" value="Peptidase_M20"/>
</dbReference>
<dbReference type="EMBL" id="CP131914">
    <property type="protein sequence ID" value="XCI79858.1"/>
    <property type="molecule type" value="Genomic_DNA"/>
</dbReference>
<reference evidence="5" key="2">
    <citation type="submission" date="2022-01" db="EMBL/GenBank/DDBJ databases">
        <authorList>
            <person name="Rana R."/>
            <person name="Patil P.B."/>
        </authorList>
    </citation>
    <scope>NUCLEOTIDE SEQUENCE</scope>
    <source>
        <strain evidence="5">PPL560</strain>
    </source>
</reference>
<keyword evidence="7" id="KW-1185">Reference proteome</keyword>
<evidence type="ECO:0000256" key="3">
    <source>
        <dbReference type="ARBA" id="ARBA00022801"/>
    </source>
</evidence>
<dbReference type="InterPro" id="IPR051458">
    <property type="entry name" value="Cyt/Met_Dipeptidase"/>
</dbReference>
<name>A0AAU8I3V4_9XANT</name>
<keyword evidence="3" id="KW-0378">Hydrolase</keyword>
<evidence type="ECO:0000313" key="6">
    <source>
        <dbReference type="EMBL" id="XCI79858.1"/>
    </source>
</evidence>
<dbReference type="GO" id="GO:0008233">
    <property type="term" value="F:peptidase activity"/>
    <property type="evidence" value="ECO:0007669"/>
    <property type="project" value="UniProtKB-KW"/>
</dbReference>
<reference evidence="6" key="3">
    <citation type="submission" date="2023-08" db="EMBL/GenBank/DDBJ databases">
        <title>Complete genome sequence of Xanthomonas indica.</title>
        <authorList>
            <person name="Patil P.B."/>
            <person name="Rana R."/>
        </authorList>
    </citation>
    <scope>NUCLEOTIDE SEQUENCE</scope>
    <source>
        <strain evidence="6">PPL560</strain>
    </source>
</reference>
<dbReference type="Pfam" id="PF01546">
    <property type="entry name" value="Peptidase_M20"/>
    <property type="match status" value="1"/>
</dbReference>
<dbReference type="Pfam" id="PF07687">
    <property type="entry name" value="M20_dimer"/>
    <property type="match status" value="1"/>
</dbReference>
<dbReference type="SUPFAM" id="SSF53187">
    <property type="entry name" value="Zn-dependent exopeptidases"/>
    <property type="match status" value="1"/>
</dbReference>
<gene>
    <name evidence="5" type="ORF">L3V74_07345</name>
    <name evidence="6" type="ORF">Q7W82_16515</name>
</gene>
<evidence type="ECO:0000259" key="4">
    <source>
        <dbReference type="Pfam" id="PF07687"/>
    </source>
</evidence>
<dbReference type="PANTHER" id="PTHR43270">
    <property type="entry name" value="BETA-ALA-HIS DIPEPTIDASE"/>
    <property type="match status" value="1"/>
</dbReference>
<dbReference type="KEGG" id="xin:Q7W82_16515"/>
<organism evidence="6">
    <name type="scientific">Xanthomonas indica</name>
    <dbReference type="NCBI Taxonomy" id="2912242"/>
    <lineage>
        <taxon>Bacteria</taxon>
        <taxon>Pseudomonadati</taxon>
        <taxon>Pseudomonadota</taxon>
        <taxon>Gammaproteobacteria</taxon>
        <taxon>Lysobacterales</taxon>
        <taxon>Lysobacteraceae</taxon>
        <taxon>Xanthomonas</taxon>
    </lineage>
</organism>
<protein>
    <submittedName>
        <fullName evidence="6">M20 family metallopeptidase</fullName>
    </submittedName>
</protein>
<dbReference type="CDD" id="cd05682">
    <property type="entry name" value="M20_dipept_dapE"/>
    <property type="match status" value="1"/>
</dbReference>
<dbReference type="RefSeq" id="WP_242159389.1">
    <property type="nucleotide sequence ID" value="NZ_CP131914.1"/>
</dbReference>
<dbReference type="Proteomes" id="UP001430647">
    <property type="component" value="Unassembled WGS sequence"/>
</dbReference>
<dbReference type="Gene3D" id="3.40.630.10">
    <property type="entry name" value="Zn peptidases"/>
    <property type="match status" value="1"/>
</dbReference>
<dbReference type="InterPro" id="IPR011650">
    <property type="entry name" value="Peptidase_M20_dimer"/>
</dbReference>
<reference evidence="5 7" key="1">
    <citation type="journal article" date="2022" name="Curr. Microbiol.">
        <title>Xanthomonas indica sp. nov., a Novel Member of Non-Pathogenic Xanthomonas Community from Healthy Rice Seeds.</title>
        <authorList>
            <person name="Rana R."/>
            <person name="Madhavan V.N."/>
            <person name="Saroha T."/>
            <person name="Bansal K."/>
            <person name="Kaur A."/>
            <person name="Sonti R.V."/>
            <person name="Patel H.K."/>
            <person name="Patil P.B."/>
        </authorList>
    </citation>
    <scope>NUCLEOTIDE SEQUENCE [LARGE SCALE GENOMIC DNA]</scope>
    <source>
        <strain evidence="5 7">PPL560</strain>
    </source>
</reference>
<feature type="domain" description="Peptidase M20 dimerisation" evidence="4">
    <location>
        <begin position="207"/>
        <end position="361"/>
    </location>
</feature>
<sequence length="496" mass="53092">MDSAKIDRFLSEKWDDDIVPQLVDYIRIPNKSPMFDADWVAHGYMADAVALMERWARAQAIPGLQVEVVQLEGRTPLIYLEVPASSEATGEDTVLLYGHLDKQPEMSGWDADLGPWTPVLKGDRLYGRGGADDGYALFGSLAAIQALQDQGIPHARCVVLIEACEESGSYDLPAYVDHLAARIGKPSLVVCLDSGCGNYEQLWCTTSLRGLAGGNFSVKVLSEGVHSGDASGVVPSSFRVLRDLLSRLEDEATGKIKVDGLYAEIPEERLTQARKVAEVLGDEVYSKFPFLPGMRPMHEDLSELVLNRTWRPALSVTGADGLPPLASAGNVLRPETAVKLSLRLPPTLDGKRAGELLKEVLLRDPPYGAEVSLALEKSSSGWNAPAQSPWLTDAIESASQAAFGKPAMYMGEGGSIPFMGMLGEKFPGAQFMITGVLGPHSNAHGPNEFLHIPMGKRVTACVSRVIAAHHAASLRGETTGSAAVAGGEQHGGHGCC</sequence>
<dbReference type="EMBL" id="JAKJPQ010000005">
    <property type="protein sequence ID" value="MCI2261351.1"/>
    <property type="molecule type" value="Genomic_DNA"/>
</dbReference>
<keyword evidence="1" id="KW-0645">Protease</keyword>
<dbReference type="AlphaFoldDB" id="A0AAU8I3V4"/>